<protein>
    <submittedName>
        <fullName evidence="2">Uncharacterized protein</fullName>
    </submittedName>
</protein>
<dbReference type="AlphaFoldDB" id="B8MN89"/>
<name>B8MN89_TALSN</name>
<gene>
    <name evidence="2" type="ORF">TSTA_107450</name>
</gene>
<feature type="compositionally biased region" description="Basic and acidic residues" evidence="1">
    <location>
        <begin position="1"/>
        <end position="10"/>
    </location>
</feature>
<dbReference type="VEuPathDB" id="FungiDB:TSTA_107450"/>
<dbReference type="RefSeq" id="XP_002486776.1">
    <property type="nucleotide sequence ID" value="XM_002486731.1"/>
</dbReference>
<dbReference type="GeneID" id="8106774"/>
<feature type="region of interest" description="Disordered" evidence="1">
    <location>
        <begin position="1"/>
        <end position="27"/>
    </location>
</feature>
<dbReference type="HOGENOM" id="CLU_1961060_0_0_1"/>
<sequence length="128" mass="15162">MAERTMKRPENYAQNDKPSRPQDRLSLPGPAYTYLYCSKLEDDWRRQTPRYTIAPPALKISISLEKWDDWTMLPPRKVECEHIDSKSMLMFIKIWDKKLTYSGDRYDILDDKVRAFLRACKLSSILIS</sequence>
<evidence type="ECO:0000313" key="2">
    <source>
        <dbReference type="EMBL" id="EED14538.1"/>
    </source>
</evidence>
<evidence type="ECO:0000256" key="1">
    <source>
        <dbReference type="SAM" id="MobiDB-lite"/>
    </source>
</evidence>
<accession>B8MN89</accession>
<proteinExistence type="predicted"/>
<keyword evidence="3" id="KW-1185">Reference proteome</keyword>
<evidence type="ECO:0000313" key="3">
    <source>
        <dbReference type="Proteomes" id="UP000001745"/>
    </source>
</evidence>
<organism evidence="2 3">
    <name type="scientific">Talaromyces stipitatus (strain ATCC 10500 / CBS 375.48 / QM 6759 / NRRL 1006)</name>
    <name type="common">Penicillium stipitatum</name>
    <dbReference type="NCBI Taxonomy" id="441959"/>
    <lineage>
        <taxon>Eukaryota</taxon>
        <taxon>Fungi</taxon>
        <taxon>Dikarya</taxon>
        <taxon>Ascomycota</taxon>
        <taxon>Pezizomycotina</taxon>
        <taxon>Eurotiomycetes</taxon>
        <taxon>Eurotiomycetidae</taxon>
        <taxon>Eurotiales</taxon>
        <taxon>Trichocomaceae</taxon>
        <taxon>Talaromyces</taxon>
        <taxon>Talaromyces sect. Talaromyces</taxon>
    </lineage>
</organism>
<dbReference type="EMBL" id="EQ962658">
    <property type="protein sequence ID" value="EED14538.1"/>
    <property type="molecule type" value="Genomic_DNA"/>
</dbReference>
<dbReference type="PhylomeDB" id="B8MN89"/>
<dbReference type="Proteomes" id="UP000001745">
    <property type="component" value="Unassembled WGS sequence"/>
</dbReference>
<reference evidence="3" key="1">
    <citation type="journal article" date="2015" name="Genome Announc.">
        <title>Genome sequence of the AIDS-associated pathogen Penicillium marneffei (ATCC18224) and its near taxonomic relative Talaromyces stipitatus (ATCC10500).</title>
        <authorList>
            <person name="Nierman W.C."/>
            <person name="Fedorova-Abrams N.D."/>
            <person name="Andrianopoulos A."/>
        </authorList>
    </citation>
    <scope>NUCLEOTIDE SEQUENCE [LARGE SCALE GENOMIC DNA]</scope>
    <source>
        <strain evidence="3">ATCC 10500 / CBS 375.48 / QM 6759 / NRRL 1006</strain>
    </source>
</reference>
<dbReference type="InParanoid" id="B8MN89"/>
<dbReference type="OrthoDB" id="3599631at2759"/>